<gene>
    <name evidence="6" type="ORF">CBW65_03385</name>
</gene>
<dbReference type="PANTHER" id="PTHR43392">
    <property type="entry name" value="AAA-TYPE ATPASE FAMILY PROTEIN / ANKYRIN REPEAT FAMILY PROTEIN"/>
    <property type="match status" value="1"/>
</dbReference>
<dbReference type="PANTHER" id="PTHR43392:SF2">
    <property type="entry name" value="AAA-TYPE ATPASE FAMILY PROTEIN _ ANKYRIN REPEAT FAMILY PROTEIN"/>
    <property type="match status" value="1"/>
</dbReference>
<evidence type="ECO:0000313" key="7">
    <source>
        <dbReference type="Proteomes" id="UP000195437"/>
    </source>
</evidence>
<dbReference type="SUPFAM" id="SSF52540">
    <property type="entry name" value="P-loop containing nucleoside triphosphate hydrolases"/>
    <property type="match status" value="2"/>
</dbReference>
<comment type="similarity">
    <text evidence="1">Belongs to the CbxX/CfxQ family.</text>
</comment>
<dbReference type="PRINTS" id="PR00819">
    <property type="entry name" value="CBXCFQXSUPER"/>
</dbReference>
<feature type="region of interest" description="Disordered" evidence="4">
    <location>
        <begin position="273"/>
        <end position="305"/>
    </location>
</feature>
<sequence>MGVGIGYSNENAKGRSQHLMEAVKATVDAAHWLSAVEDITVRSGAKDREHTVLLRIDAAKRTLTLLEEDTDSFYKITLPVEVETDFFTRTLTCKLTARKLAPLGDLFAQQSERDVTLTVRKNTLSIKRGEQHLLLPNQLVKKALPILKQPSDSETAVRFVIPDHQPLCRSLELCTDTALRIRVGGGAGGTITVHDQAYPVDSRTSGLYLWPRTALFNRLSQLPARCKLHVTLSGQNAVSFATVAPSAKAGVQREFTIKPYPLTNLYIAANKAASKPDDTAPWKSTQLKNSPDKKRSKRSTLLSDSSEDDFAELHLNSRAKQEKAASLDSMGNTQRHPDRPADLPDELQKAPANLPANPPAYLLPDVAEHLAADTTQPPKPSALEELHALPGLAHVKKQICDIAQFAAFEKERRTALGITRKPPTLHMAFLGNPGTGKTVVARMIGRIYKELGLLSRGHVVEVDRSALVGAYMGHTEQNLTKYTKRAQGGVLFIDEAYTLYKKDSAKDFGLTAINGLVKLLEDHREDLVVIVAGYKKQMDEFFTFNQGLRERIPFHVDFPDYSDAELLAIADHLAEQDHYQLTPEAKDTLLRRALREKLDETFGNARTIRNLLEKAKINHAVHAKTQSAEPAPDAYSTLTAEDFHDSSLPDAETLDDVLRDLDSLVGLEEVKRVVKQMSAVLAMEQKRSAYGLEDSPLTLHMAFTGNPGTGKTTVARLLGRILRVLGLLPKGHFVEASRKDLVAGYMGQTALKTGDKIREATGGILFIDEAYALARSKREEFGAEALATLIKEMEDKKDLLAVIFAGYTQEMEDLLKLNPGLKSRIRFHLHFPDYNASDLVEIVKRKAERSRYEITPEAEEKLWRCFIRECSLAGPDFGNGRLAENVLERAKINLSTRLAQMEGEIDKTMLMTLTEDDFQFESGPLK</sequence>
<dbReference type="Proteomes" id="UP000195437">
    <property type="component" value="Chromosome"/>
</dbReference>
<proteinExistence type="inferred from homology"/>
<keyword evidence="7" id="KW-1185">Reference proteome</keyword>
<evidence type="ECO:0000256" key="4">
    <source>
        <dbReference type="SAM" id="MobiDB-lite"/>
    </source>
</evidence>
<accession>A0A1Y0IK48</accession>
<protein>
    <recommendedName>
        <fullName evidence="5">AAA+ ATPase domain-containing protein</fullName>
    </recommendedName>
</protein>
<evidence type="ECO:0000313" key="6">
    <source>
        <dbReference type="EMBL" id="ARU60206.1"/>
    </source>
</evidence>
<dbReference type="FunFam" id="3.40.50.300:FF:000216">
    <property type="entry name" value="Type VII secretion ATPase EccA"/>
    <property type="match status" value="2"/>
</dbReference>
<name>A0A1Y0IK48_9BACL</name>
<dbReference type="InterPro" id="IPR003593">
    <property type="entry name" value="AAA+_ATPase"/>
</dbReference>
<dbReference type="OrthoDB" id="9806903at2"/>
<dbReference type="InterPro" id="IPR050773">
    <property type="entry name" value="CbxX/CfxQ_RuBisCO_ESX"/>
</dbReference>
<dbReference type="Pfam" id="PF17866">
    <property type="entry name" value="AAA_lid_6"/>
    <property type="match status" value="2"/>
</dbReference>
<dbReference type="GO" id="GO:0016887">
    <property type="term" value="F:ATP hydrolysis activity"/>
    <property type="evidence" value="ECO:0007669"/>
    <property type="project" value="InterPro"/>
</dbReference>
<evidence type="ECO:0000259" key="5">
    <source>
        <dbReference type="SMART" id="SM00382"/>
    </source>
</evidence>
<dbReference type="InterPro" id="IPR041627">
    <property type="entry name" value="AAA_lid_6"/>
</dbReference>
<feature type="region of interest" description="Disordered" evidence="4">
    <location>
        <begin position="319"/>
        <end position="357"/>
    </location>
</feature>
<dbReference type="Pfam" id="PF00004">
    <property type="entry name" value="AAA"/>
    <property type="match status" value="2"/>
</dbReference>
<dbReference type="InterPro" id="IPR000641">
    <property type="entry name" value="CbxX/CfxQ"/>
</dbReference>
<evidence type="ECO:0000256" key="2">
    <source>
        <dbReference type="ARBA" id="ARBA00022741"/>
    </source>
</evidence>
<dbReference type="EMBL" id="CP021434">
    <property type="protein sequence ID" value="ARU60206.1"/>
    <property type="molecule type" value="Genomic_DNA"/>
</dbReference>
<dbReference type="CDD" id="cd00009">
    <property type="entry name" value="AAA"/>
    <property type="match status" value="2"/>
</dbReference>
<dbReference type="InterPro" id="IPR027417">
    <property type="entry name" value="P-loop_NTPase"/>
</dbReference>
<dbReference type="Gene3D" id="1.10.8.60">
    <property type="match status" value="2"/>
</dbReference>
<dbReference type="AlphaFoldDB" id="A0A1Y0IK48"/>
<dbReference type="Gene3D" id="3.40.50.300">
    <property type="entry name" value="P-loop containing nucleotide triphosphate hydrolases"/>
    <property type="match status" value="2"/>
</dbReference>
<dbReference type="InterPro" id="IPR003959">
    <property type="entry name" value="ATPase_AAA_core"/>
</dbReference>
<keyword evidence="2" id="KW-0547">Nucleotide-binding</keyword>
<reference evidence="7" key="1">
    <citation type="submission" date="2017-05" db="EMBL/GenBank/DDBJ databases">
        <authorList>
            <person name="Sung H."/>
        </authorList>
    </citation>
    <scope>NUCLEOTIDE SEQUENCE [LARGE SCALE GENOMIC DNA]</scope>
    <source>
        <strain evidence="7">AR23208</strain>
    </source>
</reference>
<feature type="domain" description="AAA+ ATPase" evidence="5">
    <location>
        <begin position="423"/>
        <end position="562"/>
    </location>
</feature>
<dbReference type="KEGG" id="tum:CBW65_03385"/>
<dbReference type="GO" id="GO:0005524">
    <property type="term" value="F:ATP binding"/>
    <property type="evidence" value="ECO:0007669"/>
    <property type="project" value="UniProtKB-KW"/>
</dbReference>
<feature type="compositionally biased region" description="Basic and acidic residues" evidence="4">
    <location>
        <begin position="335"/>
        <end position="348"/>
    </location>
</feature>
<keyword evidence="3" id="KW-0067">ATP-binding</keyword>
<feature type="domain" description="AAA+ ATPase" evidence="5">
    <location>
        <begin position="697"/>
        <end position="835"/>
    </location>
</feature>
<evidence type="ECO:0000256" key="1">
    <source>
        <dbReference type="ARBA" id="ARBA00010378"/>
    </source>
</evidence>
<dbReference type="SMART" id="SM00382">
    <property type="entry name" value="AAA"/>
    <property type="match status" value="2"/>
</dbReference>
<evidence type="ECO:0000256" key="3">
    <source>
        <dbReference type="ARBA" id="ARBA00022840"/>
    </source>
</evidence>
<organism evidence="6 7">
    <name type="scientific">Tumebacillus avium</name>
    <dbReference type="NCBI Taxonomy" id="1903704"/>
    <lineage>
        <taxon>Bacteria</taxon>
        <taxon>Bacillati</taxon>
        <taxon>Bacillota</taxon>
        <taxon>Bacilli</taxon>
        <taxon>Bacillales</taxon>
        <taxon>Alicyclobacillaceae</taxon>
        <taxon>Tumebacillus</taxon>
    </lineage>
</organism>